<dbReference type="SUPFAM" id="SSF51735">
    <property type="entry name" value="NAD(P)-binding Rossmann-fold domains"/>
    <property type="match status" value="1"/>
</dbReference>
<dbReference type="PANTHER" id="PTHR43350:SF21">
    <property type="entry name" value="S-NITROSOMYCOTHIOL REDUCTASE MSCR"/>
    <property type="match status" value="1"/>
</dbReference>
<dbReference type="PANTHER" id="PTHR43350">
    <property type="entry name" value="NAD-DEPENDENT ALCOHOL DEHYDROGENASE"/>
    <property type="match status" value="1"/>
</dbReference>
<dbReference type="InterPro" id="IPR013154">
    <property type="entry name" value="ADH-like_N"/>
</dbReference>
<dbReference type="Proteomes" id="UP000271626">
    <property type="component" value="Chromosome"/>
</dbReference>
<dbReference type="GO" id="GO:0018456">
    <property type="term" value="F:aryl-alcohol dehydrogenase (NAD+) activity"/>
    <property type="evidence" value="ECO:0007669"/>
    <property type="project" value="UniProtKB-EC"/>
</dbReference>
<evidence type="ECO:0000313" key="8">
    <source>
        <dbReference type="EMBL" id="VDR40524.1"/>
    </source>
</evidence>
<evidence type="ECO:0000256" key="1">
    <source>
        <dbReference type="ARBA" id="ARBA00001947"/>
    </source>
</evidence>
<dbReference type="EMBL" id="LR131273">
    <property type="protein sequence ID" value="VDR40524.1"/>
    <property type="molecule type" value="Genomic_DNA"/>
</dbReference>
<evidence type="ECO:0000256" key="5">
    <source>
        <dbReference type="ARBA" id="ARBA00023002"/>
    </source>
</evidence>
<evidence type="ECO:0000256" key="2">
    <source>
        <dbReference type="ARBA" id="ARBA00008072"/>
    </source>
</evidence>
<comment type="similarity">
    <text evidence="2 6">Belongs to the zinc-containing alcohol dehydrogenase family.</text>
</comment>
<keyword evidence="3 6" id="KW-0479">Metal-binding</keyword>
<dbReference type="Pfam" id="PF00107">
    <property type="entry name" value="ADH_zinc_N"/>
    <property type="match status" value="1"/>
</dbReference>
<dbReference type="AlphaFoldDB" id="A0A3P8K6W6"/>
<keyword evidence="4 6" id="KW-0862">Zinc</keyword>
<dbReference type="InterPro" id="IPR011032">
    <property type="entry name" value="GroES-like_sf"/>
</dbReference>
<dbReference type="CDD" id="cd08278">
    <property type="entry name" value="benzyl_alcohol_DH"/>
    <property type="match status" value="1"/>
</dbReference>
<evidence type="ECO:0000256" key="4">
    <source>
        <dbReference type="ARBA" id="ARBA00022833"/>
    </source>
</evidence>
<evidence type="ECO:0000313" key="9">
    <source>
        <dbReference type="Proteomes" id="UP000271626"/>
    </source>
</evidence>
<dbReference type="SUPFAM" id="SSF50129">
    <property type="entry name" value="GroES-like"/>
    <property type="match status" value="1"/>
</dbReference>
<dbReference type="EC" id="1.1.1.90" evidence="8"/>
<evidence type="ECO:0000259" key="7">
    <source>
        <dbReference type="SMART" id="SM00829"/>
    </source>
</evidence>
<name>A0A3P8K6W6_TSUPA</name>
<keyword evidence="5 8" id="KW-0560">Oxidoreductase</keyword>
<evidence type="ECO:0000256" key="6">
    <source>
        <dbReference type="RuleBase" id="RU361277"/>
    </source>
</evidence>
<dbReference type="PROSITE" id="PS00059">
    <property type="entry name" value="ADH_ZINC"/>
    <property type="match status" value="1"/>
</dbReference>
<reference evidence="8 9" key="1">
    <citation type="submission" date="2018-12" db="EMBL/GenBank/DDBJ databases">
        <authorList>
            <consortium name="Pathogen Informatics"/>
        </authorList>
    </citation>
    <scope>NUCLEOTIDE SEQUENCE [LARGE SCALE GENOMIC DNA]</scope>
    <source>
        <strain evidence="8 9">NCTC10741</strain>
    </source>
</reference>
<dbReference type="Gene3D" id="3.90.180.10">
    <property type="entry name" value="Medium-chain alcohol dehydrogenases, catalytic domain"/>
    <property type="match status" value="1"/>
</dbReference>
<dbReference type="InterPro" id="IPR036291">
    <property type="entry name" value="NAD(P)-bd_dom_sf"/>
</dbReference>
<proteinExistence type="inferred from homology"/>
<dbReference type="InterPro" id="IPR013149">
    <property type="entry name" value="ADH-like_C"/>
</dbReference>
<gene>
    <name evidence="8" type="primary">xylB_2</name>
    <name evidence="8" type="ORF">NCTC10741_03682</name>
</gene>
<evidence type="ECO:0000256" key="3">
    <source>
        <dbReference type="ARBA" id="ARBA00022723"/>
    </source>
</evidence>
<sequence length="362" mass="36562">MLGGPVTATVARVIAAPGAAPSPLEVQVPEPVGNQVLVRIHAVGVCHTDLTLAAQWPEQGLPVILGHEGAGVVEALGPDAQGLAVGDRVSLTFDSCGACEFCAVGTPGYCEQSITRNYLGLPGIRSGETAVTGGFFGQSSFAGLALATDRNTVRIGDLPFELAAPLGCSVQTGVGTVTRALQVRPGQSVVVFGTGAVGLAAIMGAKLAGATTIVAVDPREDRRALALELGATHAVEAGPQAAQQTIEATDGGAHAAVDTTARADVLGQAVLALRPRGTLAVVGLGAPSAELPVMLIMARGLRVIGVIEGDSEPSEFLPDLAAAAAEGRLPVDRLVTVFTDFDEAWAAAREGTAVKPVWLPAG</sequence>
<feature type="domain" description="Enoyl reductase (ER)" evidence="7">
    <location>
        <begin position="18"/>
        <end position="354"/>
    </location>
</feature>
<dbReference type="InterPro" id="IPR020843">
    <property type="entry name" value="ER"/>
</dbReference>
<dbReference type="Pfam" id="PF08240">
    <property type="entry name" value="ADH_N"/>
    <property type="match status" value="1"/>
</dbReference>
<dbReference type="GO" id="GO:0008270">
    <property type="term" value="F:zinc ion binding"/>
    <property type="evidence" value="ECO:0007669"/>
    <property type="project" value="InterPro"/>
</dbReference>
<accession>A0A3P8K6W6</accession>
<dbReference type="InterPro" id="IPR002328">
    <property type="entry name" value="ADH_Zn_CS"/>
</dbReference>
<comment type="cofactor">
    <cofactor evidence="1 6">
        <name>Zn(2+)</name>
        <dbReference type="ChEBI" id="CHEBI:29105"/>
    </cofactor>
</comment>
<dbReference type="SMART" id="SM00829">
    <property type="entry name" value="PKS_ER"/>
    <property type="match status" value="1"/>
</dbReference>
<dbReference type="Gene3D" id="3.40.50.720">
    <property type="entry name" value="NAD(P)-binding Rossmann-like Domain"/>
    <property type="match status" value="1"/>
</dbReference>
<protein>
    <submittedName>
        <fullName evidence="8">Aryl-alcohol dehydrogenase</fullName>
        <ecNumber evidence="8">1.1.1.90</ecNumber>
    </submittedName>
</protein>
<dbReference type="FunFam" id="3.40.50.720:FF:000003">
    <property type="entry name" value="S-(hydroxymethyl)glutathione dehydrogenase"/>
    <property type="match status" value="1"/>
</dbReference>
<organism evidence="8 9">
    <name type="scientific">Tsukamurella paurometabola</name>
    <name type="common">Corynebacterium paurometabolum</name>
    <dbReference type="NCBI Taxonomy" id="2061"/>
    <lineage>
        <taxon>Bacteria</taxon>
        <taxon>Bacillati</taxon>
        <taxon>Actinomycetota</taxon>
        <taxon>Actinomycetes</taxon>
        <taxon>Mycobacteriales</taxon>
        <taxon>Tsukamurellaceae</taxon>
        <taxon>Tsukamurella</taxon>
    </lineage>
</organism>